<organism evidence="1 2">
    <name type="scientific">Streptomyces purpureus</name>
    <dbReference type="NCBI Taxonomy" id="1951"/>
    <lineage>
        <taxon>Bacteria</taxon>
        <taxon>Bacillati</taxon>
        <taxon>Actinomycetota</taxon>
        <taxon>Actinomycetes</taxon>
        <taxon>Kitasatosporales</taxon>
        <taxon>Streptomycetaceae</taxon>
        <taxon>Streptomyces</taxon>
    </lineage>
</organism>
<keyword evidence="2" id="KW-1185">Reference proteome</keyword>
<accession>A0A918LPZ4</accession>
<reference evidence="1" key="2">
    <citation type="submission" date="2020-09" db="EMBL/GenBank/DDBJ databases">
        <authorList>
            <person name="Sun Q."/>
            <person name="Ohkuma M."/>
        </authorList>
    </citation>
    <scope>NUCLEOTIDE SEQUENCE</scope>
    <source>
        <strain evidence="1">JCM 3172</strain>
    </source>
</reference>
<reference evidence="1" key="1">
    <citation type="journal article" date="2014" name="Int. J. Syst. Evol. Microbiol.">
        <title>Complete genome sequence of Corynebacterium casei LMG S-19264T (=DSM 44701T), isolated from a smear-ripened cheese.</title>
        <authorList>
            <consortium name="US DOE Joint Genome Institute (JGI-PGF)"/>
            <person name="Walter F."/>
            <person name="Albersmeier A."/>
            <person name="Kalinowski J."/>
            <person name="Ruckert C."/>
        </authorList>
    </citation>
    <scope>NUCLEOTIDE SEQUENCE</scope>
    <source>
        <strain evidence="1">JCM 3172</strain>
    </source>
</reference>
<dbReference type="EMBL" id="BMQQ01000011">
    <property type="protein sequence ID" value="GGT36935.1"/>
    <property type="molecule type" value="Genomic_DNA"/>
</dbReference>
<comment type="caution">
    <text evidence="1">The sequence shown here is derived from an EMBL/GenBank/DDBJ whole genome shotgun (WGS) entry which is preliminary data.</text>
</comment>
<dbReference type="AlphaFoldDB" id="A0A918LPZ4"/>
<name>A0A918LPZ4_9ACTN</name>
<proteinExistence type="predicted"/>
<evidence type="ECO:0008006" key="3">
    <source>
        <dbReference type="Google" id="ProtNLM"/>
    </source>
</evidence>
<evidence type="ECO:0000313" key="2">
    <source>
        <dbReference type="Proteomes" id="UP000619486"/>
    </source>
</evidence>
<sequence>MACTTARARSSRGGPAWCEPGRDTVTPPCALLRLARGGAGPGHGDAPRAPSGAWPDSLRAMTVAYFSGRRRRAAAALGAVSAGLLVLSACDKPTPLATVTVGSDSVHSEASCYNDGDAIKESQIQACLNKKAEKTLTVSMDDKIRFGVDPEIAENGWTLFIGGQQAEQEPYKKTYRTIPASAFFSSQTGETANKAQVSIVETTGKKLTGIWHFELKKAS</sequence>
<evidence type="ECO:0000313" key="1">
    <source>
        <dbReference type="EMBL" id="GGT36935.1"/>
    </source>
</evidence>
<dbReference type="Proteomes" id="UP000619486">
    <property type="component" value="Unassembled WGS sequence"/>
</dbReference>
<protein>
    <recommendedName>
        <fullName evidence="3">Lipoprotein</fullName>
    </recommendedName>
</protein>
<gene>
    <name evidence="1" type="ORF">GCM10014713_33360</name>
</gene>